<reference evidence="2" key="1">
    <citation type="submission" date="2020-10" db="EMBL/GenBank/DDBJ databases">
        <authorList>
            <person name="Gilroy R."/>
        </authorList>
    </citation>
    <scope>NUCLEOTIDE SEQUENCE</scope>
    <source>
        <strain evidence="2">10532</strain>
    </source>
</reference>
<proteinExistence type="predicted"/>
<dbReference type="PANTHER" id="PTHR35271">
    <property type="entry name" value="ABC TRANSPORTER, SUBSTRATE-BINDING LIPOPROTEIN-RELATED"/>
    <property type="match status" value="1"/>
</dbReference>
<dbReference type="Proteomes" id="UP000823638">
    <property type="component" value="Unassembled WGS sequence"/>
</dbReference>
<dbReference type="InterPro" id="IPR007487">
    <property type="entry name" value="ABC_transpt-TYRBP-like"/>
</dbReference>
<dbReference type="CDD" id="cd06325">
    <property type="entry name" value="PBP1_ABC_unchar_transporter"/>
    <property type="match status" value="1"/>
</dbReference>
<dbReference type="InterPro" id="IPR028082">
    <property type="entry name" value="Peripla_BP_I"/>
</dbReference>
<protein>
    <submittedName>
        <fullName evidence="2">ABC transporter substrate-binding protein</fullName>
    </submittedName>
</protein>
<gene>
    <name evidence="2" type="ORF">IAA81_06740</name>
</gene>
<feature type="chain" id="PRO_5038715692" evidence="1">
    <location>
        <begin position="23"/>
        <end position="319"/>
    </location>
</feature>
<feature type="signal peptide" evidence="1">
    <location>
        <begin position="1"/>
        <end position="22"/>
    </location>
</feature>
<name>A0A9D9N2M4_9SPIR</name>
<dbReference type="AlphaFoldDB" id="A0A9D9N2M4"/>
<dbReference type="SUPFAM" id="SSF53822">
    <property type="entry name" value="Periplasmic binding protein-like I"/>
    <property type="match status" value="1"/>
</dbReference>
<reference evidence="2" key="2">
    <citation type="journal article" date="2021" name="PeerJ">
        <title>Extensive microbial diversity within the chicken gut microbiome revealed by metagenomics and culture.</title>
        <authorList>
            <person name="Gilroy R."/>
            <person name="Ravi A."/>
            <person name="Getino M."/>
            <person name="Pursley I."/>
            <person name="Horton D.L."/>
            <person name="Alikhan N.F."/>
            <person name="Baker D."/>
            <person name="Gharbi K."/>
            <person name="Hall N."/>
            <person name="Watson M."/>
            <person name="Adriaenssens E.M."/>
            <person name="Foster-Nyarko E."/>
            <person name="Jarju S."/>
            <person name="Secka A."/>
            <person name="Antonio M."/>
            <person name="Oren A."/>
            <person name="Chaudhuri R.R."/>
            <person name="La Ragione R."/>
            <person name="Hildebrand F."/>
            <person name="Pallen M.J."/>
        </authorList>
    </citation>
    <scope>NUCLEOTIDE SEQUENCE</scope>
    <source>
        <strain evidence="2">10532</strain>
    </source>
</reference>
<evidence type="ECO:0000313" key="3">
    <source>
        <dbReference type="Proteomes" id="UP000823638"/>
    </source>
</evidence>
<dbReference type="Gene3D" id="3.40.50.2300">
    <property type="match status" value="2"/>
</dbReference>
<evidence type="ECO:0000256" key="1">
    <source>
        <dbReference type="SAM" id="SignalP"/>
    </source>
</evidence>
<organism evidence="2 3">
    <name type="scientific">Candidatus Gallitreponema excrementavium</name>
    <dbReference type="NCBI Taxonomy" id="2840840"/>
    <lineage>
        <taxon>Bacteria</taxon>
        <taxon>Pseudomonadati</taxon>
        <taxon>Spirochaetota</taxon>
        <taxon>Spirochaetia</taxon>
        <taxon>Spirochaetales</taxon>
        <taxon>Candidatus Gallitreponema</taxon>
    </lineage>
</organism>
<dbReference type="PANTHER" id="PTHR35271:SF1">
    <property type="entry name" value="ABC TRANSPORTER, SUBSTRATE-BINDING LIPOPROTEIN"/>
    <property type="match status" value="1"/>
</dbReference>
<accession>A0A9D9N2M4</accession>
<comment type="caution">
    <text evidence="2">The sequence shown here is derived from an EMBL/GenBank/DDBJ whole genome shotgun (WGS) entry which is preliminary data.</text>
</comment>
<sequence length="319" mass="33681">MKKTFAFLTVLLSLGLILSGCAEKTKGPKIGVVQLVEHAALDAAYQGFVDGLKEAGYEDGKNLTIDYQNAQGEQANCVTIAQKLVNDQNDLILAIATPAAQAVVNFTDTIPVLVTAVTDPASAKLVNSNDLPGTNVSGTSDLNPVDAQVRLIKRILPDAKKIAFLFCSSEENSYFQVGLAKKTADEIGLEYVDATVSSSNEIQSVVESLVGKVDAIYAPTDNMIAAGMATVSMVSTPAGIPVFCGEAGMVDNGGFATYGLNYYELGKQTAAMAVDILENGKNPAEMPIQYLEKCDLAINMEAAEEMGIEIPADVLAELQ</sequence>
<evidence type="ECO:0000313" key="2">
    <source>
        <dbReference type="EMBL" id="MBO8457910.1"/>
    </source>
</evidence>
<dbReference type="EMBL" id="JADIMM010000080">
    <property type="protein sequence ID" value="MBO8457910.1"/>
    <property type="molecule type" value="Genomic_DNA"/>
</dbReference>
<keyword evidence="1" id="KW-0732">Signal</keyword>
<dbReference type="PROSITE" id="PS51257">
    <property type="entry name" value="PROKAR_LIPOPROTEIN"/>
    <property type="match status" value="1"/>
</dbReference>
<dbReference type="Pfam" id="PF04392">
    <property type="entry name" value="ABC_sub_bind"/>
    <property type="match status" value="1"/>
</dbReference>